<dbReference type="EMBL" id="CP019646">
    <property type="protein sequence ID" value="AQQ72207.1"/>
    <property type="molecule type" value="Genomic_DNA"/>
</dbReference>
<dbReference type="STRING" id="1851148.SMSP2_02588"/>
<organism evidence="2 3">
    <name type="scientific">Limihaloglobus sulfuriphilus</name>
    <dbReference type="NCBI Taxonomy" id="1851148"/>
    <lineage>
        <taxon>Bacteria</taxon>
        <taxon>Pseudomonadati</taxon>
        <taxon>Planctomycetota</taxon>
        <taxon>Phycisphaerae</taxon>
        <taxon>Sedimentisphaerales</taxon>
        <taxon>Sedimentisphaeraceae</taxon>
        <taxon>Limihaloglobus</taxon>
    </lineage>
</organism>
<keyword evidence="1" id="KW-1133">Transmembrane helix</keyword>
<protein>
    <recommendedName>
        <fullName evidence="4">Colicin V production protein</fullName>
    </recommendedName>
</protein>
<name>A0A1Q2MIS7_9BACT</name>
<evidence type="ECO:0008006" key="4">
    <source>
        <dbReference type="Google" id="ProtNLM"/>
    </source>
</evidence>
<evidence type="ECO:0000313" key="3">
    <source>
        <dbReference type="Proteomes" id="UP000188181"/>
    </source>
</evidence>
<reference evidence="3" key="1">
    <citation type="submission" date="2017-02" db="EMBL/GenBank/DDBJ databases">
        <title>Comparative genomics and description of representatives of a novel lineage of planctomycetes thriving in anoxic sediments.</title>
        <authorList>
            <person name="Spring S."/>
            <person name="Bunk B."/>
            <person name="Sproer C."/>
        </authorList>
    </citation>
    <scope>NUCLEOTIDE SEQUENCE [LARGE SCALE GENOMIC DNA]</scope>
    <source>
        <strain evidence="3">SM-Chi-D1</strain>
    </source>
</reference>
<sequence length="197" mass="21358">MVFWISAVIALAAALYFKKAGFLYAWAALFNVVIAIYCSLVVTAALGKWQPDAIPNGWTRAAVFFVFAVIIYTILFLIAKSVIGSEGSLYLGAAIELCGGFALYFLTVFFAVNFVVFVLCITPAIEHTPFLSGFDKSAVTRSSELSVKAACGIVEKFSIQDNDARLGVVFNWLKGEGYDNLRDAPSEPNNNTKAPGK</sequence>
<dbReference type="Proteomes" id="UP000188181">
    <property type="component" value="Chromosome"/>
</dbReference>
<keyword evidence="1" id="KW-0472">Membrane</keyword>
<evidence type="ECO:0000313" key="2">
    <source>
        <dbReference type="EMBL" id="AQQ72207.1"/>
    </source>
</evidence>
<feature type="transmembrane region" description="Helical" evidence="1">
    <location>
        <begin position="24"/>
        <end position="46"/>
    </location>
</feature>
<dbReference type="KEGG" id="pbas:SMSP2_02588"/>
<gene>
    <name evidence="2" type="ORF">SMSP2_02588</name>
</gene>
<keyword evidence="3" id="KW-1185">Reference proteome</keyword>
<accession>A0A1Q2MIS7</accession>
<dbReference type="AlphaFoldDB" id="A0A1Q2MIS7"/>
<evidence type="ECO:0000256" key="1">
    <source>
        <dbReference type="SAM" id="Phobius"/>
    </source>
</evidence>
<proteinExistence type="predicted"/>
<dbReference type="RefSeq" id="WP_146684422.1">
    <property type="nucleotide sequence ID" value="NZ_CP019646.1"/>
</dbReference>
<feature type="transmembrane region" description="Helical" evidence="1">
    <location>
        <begin position="58"/>
        <end position="79"/>
    </location>
</feature>
<keyword evidence="1" id="KW-0812">Transmembrane</keyword>
<feature type="transmembrane region" description="Helical" evidence="1">
    <location>
        <begin position="99"/>
        <end position="121"/>
    </location>
</feature>